<feature type="transmembrane region" description="Helical" evidence="1">
    <location>
        <begin position="7"/>
        <end position="27"/>
    </location>
</feature>
<gene>
    <name evidence="4" type="ORF">FJM67_13380</name>
</gene>
<dbReference type="PANTHER" id="PTHR44757">
    <property type="entry name" value="DIGUANYLATE CYCLASE DGCP"/>
    <property type="match status" value="1"/>
</dbReference>
<reference evidence="4 5" key="1">
    <citation type="submission" date="2019-06" db="EMBL/GenBank/DDBJ databases">
        <title>A novel bacterium of genus Marinomonas, isolated from coastal sand.</title>
        <authorList>
            <person name="Huang H."/>
            <person name="Mo K."/>
            <person name="Hu Y."/>
        </authorList>
    </citation>
    <scope>NUCLEOTIDE SEQUENCE [LARGE SCALE GENOMIC DNA]</scope>
    <source>
        <strain evidence="4 5">HB171799</strain>
    </source>
</reference>
<dbReference type="PROSITE" id="PS50887">
    <property type="entry name" value="GGDEF"/>
    <property type="match status" value="1"/>
</dbReference>
<accession>A0A501WNA2</accession>
<dbReference type="Pfam" id="PF00990">
    <property type="entry name" value="GGDEF"/>
    <property type="match status" value="1"/>
</dbReference>
<feature type="domain" description="GGDEF" evidence="3">
    <location>
        <begin position="371"/>
        <end position="509"/>
    </location>
</feature>
<dbReference type="Pfam" id="PF00563">
    <property type="entry name" value="EAL"/>
    <property type="match status" value="1"/>
</dbReference>
<keyword evidence="1" id="KW-0812">Transmembrane</keyword>
<evidence type="ECO:0000259" key="3">
    <source>
        <dbReference type="PROSITE" id="PS50887"/>
    </source>
</evidence>
<evidence type="ECO:0000313" key="4">
    <source>
        <dbReference type="EMBL" id="TPE48461.1"/>
    </source>
</evidence>
<evidence type="ECO:0000313" key="5">
    <source>
        <dbReference type="Proteomes" id="UP000315901"/>
    </source>
</evidence>
<dbReference type="RefSeq" id="WP_140590155.1">
    <property type="nucleotide sequence ID" value="NZ_VFRR01000032.1"/>
</dbReference>
<feature type="transmembrane region" description="Helical" evidence="1">
    <location>
        <begin position="258"/>
        <end position="281"/>
    </location>
</feature>
<dbReference type="InterPro" id="IPR052155">
    <property type="entry name" value="Biofilm_reg_signaling"/>
</dbReference>
<feature type="domain" description="EAL" evidence="2">
    <location>
        <begin position="514"/>
        <end position="770"/>
    </location>
</feature>
<dbReference type="SMART" id="SM00267">
    <property type="entry name" value="GGDEF"/>
    <property type="match status" value="1"/>
</dbReference>
<dbReference type="SUPFAM" id="SSF141868">
    <property type="entry name" value="EAL domain-like"/>
    <property type="match status" value="1"/>
</dbReference>
<dbReference type="Gene3D" id="3.20.20.450">
    <property type="entry name" value="EAL domain"/>
    <property type="match status" value="1"/>
</dbReference>
<organism evidence="4 5">
    <name type="scientific">Maribrevibacterium harenarium</name>
    <dbReference type="NCBI Taxonomy" id="2589817"/>
    <lineage>
        <taxon>Bacteria</taxon>
        <taxon>Pseudomonadati</taxon>
        <taxon>Pseudomonadota</taxon>
        <taxon>Gammaproteobacteria</taxon>
        <taxon>Oceanospirillales</taxon>
        <taxon>Oceanospirillaceae</taxon>
        <taxon>Maribrevibacterium</taxon>
    </lineage>
</organism>
<dbReference type="EMBL" id="VFRR01000032">
    <property type="protein sequence ID" value="TPE48461.1"/>
    <property type="molecule type" value="Genomic_DNA"/>
</dbReference>
<dbReference type="CDD" id="cd01949">
    <property type="entry name" value="GGDEF"/>
    <property type="match status" value="1"/>
</dbReference>
<dbReference type="InterPro" id="IPR001633">
    <property type="entry name" value="EAL_dom"/>
</dbReference>
<dbReference type="SMART" id="SM00052">
    <property type="entry name" value="EAL"/>
    <property type="match status" value="1"/>
</dbReference>
<evidence type="ECO:0000259" key="2">
    <source>
        <dbReference type="PROSITE" id="PS50883"/>
    </source>
</evidence>
<keyword evidence="1" id="KW-1133">Transmembrane helix</keyword>
<proteinExistence type="predicted"/>
<evidence type="ECO:0000256" key="1">
    <source>
        <dbReference type="SAM" id="Phobius"/>
    </source>
</evidence>
<dbReference type="InterPro" id="IPR043128">
    <property type="entry name" value="Rev_trsase/Diguanyl_cyclase"/>
</dbReference>
<keyword evidence="5" id="KW-1185">Reference proteome</keyword>
<dbReference type="CDD" id="cd01948">
    <property type="entry name" value="EAL"/>
    <property type="match status" value="1"/>
</dbReference>
<dbReference type="InterPro" id="IPR000160">
    <property type="entry name" value="GGDEF_dom"/>
</dbReference>
<dbReference type="SUPFAM" id="SSF55073">
    <property type="entry name" value="Nucleotide cyclase"/>
    <property type="match status" value="1"/>
</dbReference>
<dbReference type="NCBIfam" id="TIGR00254">
    <property type="entry name" value="GGDEF"/>
    <property type="match status" value="1"/>
</dbReference>
<name>A0A501WNA2_9GAMM</name>
<dbReference type="InterPro" id="IPR029787">
    <property type="entry name" value="Nucleotide_cyclase"/>
</dbReference>
<dbReference type="Gene3D" id="3.30.70.270">
    <property type="match status" value="1"/>
</dbReference>
<dbReference type="PROSITE" id="PS50883">
    <property type="entry name" value="EAL"/>
    <property type="match status" value="1"/>
</dbReference>
<comment type="caution">
    <text evidence="4">The sequence shown here is derived from an EMBL/GenBank/DDBJ whole genome shotgun (WGS) entry which is preliminary data.</text>
</comment>
<sequence length="778" mass="87693">MTLNKRLLLIVIPLLCIGVILGTYGVYRVQSKALQDIELAKLENRLRNVHRIFEQEVSVATTALSLLVEGQTLVEYVANSGDDINDYIVSQRMDRIIDGVVGQDGPRIIVSLSNGVGQNLYYYERSDNPFSRLPDFVLEYAQSQFRKQSPVASKLMFLNGGRHAFIHSRLLNRYTLAEPLVVDINESVALTVVAYTHRFDQALIELERDYGVHPQLIYSTTTDISQLSASMGVVEILPNTYLELELTEEYLQQVLSPVLSWLMAVSVGFGAVVCVALLLIIRRFIILPIARLDQQLQFVMTDRQSNIVRPIGKDEISRLGVKFYDLYDQLNANLRESHSMAVTDALTKLPNRTRFQDYARKALMRAATNGGYVSLIYIDLDNFKFVNDRLGHEAGDELLQEAAQAFLGLLKHDGKRRTGSMASRLSGDEFAIVLSHSELEERERISRNLIALFDGGFKTERYITPVSASVGVATFPDDGSELRELIANADMAMYHAKRSGKNRYDLYSYSIAREARRVKLIEDALKFVDCDQEFSLVFMPFMDKGHKICGVEVLLRWYSPELGQIQPDEFVPIAEQTGTYGKIDNWVFRKAFSEYPNLQEIVGADATIAINISAAELGQKEFSHNLIELKAEYGVPDGVVELEITETFGYFAVEQVLDVLRLLRDAGFRIAIDDFGIGYTPLLQMIDYPVDKVKLDKELVSRVTGERYRQLLAPTVELCHLQNIRVTAEGVESISQVAVLSEAGCDFFQGYSIATPMPIGALKRWFKSYVPNPDLSRQ</sequence>
<dbReference type="Proteomes" id="UP000315901">
    <property type="component" value="Unassembled WGS sequence"/>
</dbReference>
<dbReference type="InterPro" id="IPR035919">
    <property type="entry name" value="EAL_sf"/>
</dbReference>
<dbReference type="PANTHER" id="PTHR44757:SF2">
    <property type="entry name" value="BIOFILM ARCHITECTURE MAINTENANCE PROTEIN MBAA"/>
    <property type="match status" value="1"/>
</dbReference>
<dbReference type="OrthoDB" id="8416215at2"/>
<dbReference type="AlphaFoldDB" id="A0A501WNA2"/>
<protein>
    <submittedName>
        <fullName evidence="4">EAL domain-containing protein</fullName>
    </submittedName>
</protein>
<keyword evidence="1" id="KW-0472">Membrane</keyword>